<accession>A0A815Y5Z8</accession>
<protein>
    <submittedName>
        <fullName evidence="1">Uncharacterized protein</fullName>
    </submittedName>
</protein>
<evidence type="ECO:0000313" key="2">
    <source>
        <dbReference type="Proteomes" id="UP000663889"/>
    </source>
</evidence>
<organism evidence="1 2">
    <name type="scientific">Rotaria sordida</name>
    <dbReference type="NCBI Taxonomy" id="392033"/>
    <lineage>
        <taxon>Eukaryota</taxon>
        <taxon>Metazoa</taxon>
        <taxon>Spiralia</taxon>
        <taxon>Gnathifera</taxon>
        <taxon>Rotifera</taxon>
        <taxon>Eurotatoria</taxon>
        <taxon>Bdelloidea</taxon>
        <taxon>Philodinida</taxon>
        <taxon>Philodinidae</taxon>
        <taxon>Rotaria</taxon>
    </lineage>
</organism>
<name>A0A815Y5Z8_9BILA</name>
<dbReference type="AlphaFoldDB" id="A0A815Y5Z8"/>
<sequence length="170" mass="20078">MVALRKPYLLQLTKRSKIKSITVNDLRAIIYQIWLLPENFNILISEKTITSEILDQFYIDFHTREDIDERLNKICKKIQDHLNLHSCITRVVLKMISEHFNNTMLTPFLDEFNKIPRFISIIDIFDDLITSGLISTTELLVYSKQDLIIKKSFLLKHFESISFFHKSDAD</sequence>
<reference evidence="1" key="1">
    <citation type="submission" date="2021-02" db="EMBL/GenBank/DDBJ databases">
        <authorList>
            <person name="Nowell W R."/>
        </authorList>
    </citation>
    <scope>NUCLEOTIDE SEQUENCE</scope>
</reference>
<dbReference type="Proteomes" id="UP000663889">
    <property type="component" value="Unassembled WGS sequence"/>
</dbReference>
<feature type="non-terminal residue" evidence="1">
    <location>
        <position position="1"/>
    </location>
</feature>
<gene>
    <name evidence="1" type="ORF">SEV965_LOCUS39399</name>
</gene>
<proteinExistence type="predicted"/>
<dbReference type="EMBL" id="CAJNOU010013881">
    <property type="protein sequence ID" value="CAF1566808.1"/>
    <property type="molecule type" value="Genomic_DNA"/>
</dbReference>
<evidence type="ECO:0000313" key="1">
    <source>
        <dbReference type="EMBL" id="CAF1566808.1"/>
    </source>
</evidence>
<comment type="caution">
    <text evidence="1">The sequence shown here is derived from an EMBL/GenBank/DDBJ whole genome shotgun (WGS) entry which is preliminary data.</text>
</comment>